<dbReference type="Gene3D" id="3.40.250.10">
    <property type="entry name" value="Rhodanese-like domain"/>
    <property type="match status" value="1"/>
</dbReference>
<feature type="signal peptide" evidence="1">
    <location>
        <begin position="1"/>
        <end position="22"/>
    </location>
</feature>
<dbReference type="SUPFAM" id="SSF52821">
    <property type="entry name" value="Rhodanese/Cell cycle control phosphatase"/>
    <property type="match status" value="1"/>
</dbReference>
<sequence length="146" mass="16108">MKRIIPLVLALVTILAASVALAAPFFGGNYQYVAPEDFKKWLETGKKVQIVDIQVPAEFQQHHFKGALQTNAFPVKSAEEKSKLDRVLPQLTATREEIVIICPRGGGGAKNTYDHLKSKGIAEARLHILEDGMQGWPYQALVVQGK</sequence>
<dbReference type="AlphaFoldDB" id="A0A4S1CNA6"/>
<dbReference type="EMBL" id="SRSC01000001">
    <property type="protein sequence ID" value="TGU75274.1"/>
    <property type="molecule type" value="Genomic_DNA"/>
</dbReference>
<dbReference type="InterPro" id="IPR036873">
    <property type="entry name" value="Rhodanese-like_dom_sf"/>
</dbReference>
<evidence type="ECO:0000313" key="3">
    <source>
        <dbReference type="EMBL" id="TGU75274.1"/>
    </source>
</evidence>
<dbReference type="PROSITE" id="PS50206">
    <property type="entry name" value="RHODANESE_3"/>
    <property type="match status" value="1"/>
</dbReference>
<evidence type="ECO:0000256" key="1">
    <source>
        <dbReference type="SAM" id="SignalP"/>
    </source>
</evidence>
<feature type="chain" id="PRO_5020763941" evidence="1">
    <location>
        <begin position="23"/>
        <end position="146"/>
    </location>
</feature>
<reference evidence="3 4" key="1">
    <citation type="submission" date="2019-04" db="EMBL/GenBank/DDBJ databases">
        <title>Geobacter oryzae sp. nov., ferric-reducing bacteria isolated from paddy soil.</title>
        <authorList>
            <person name="Xu Z."/>
            <person name="Masuda Y."/>
            <person name="Itoh H."/>
            <person name="Senoo K."/>
        </authorList>
    </citation>
    <scope>NUCLEOTIDE SEQUENCE [LARGE SCALE GENOMIC DNA]</scope>
    <source>
        <strain evidence="3 4">Red111</strain>
    </source>
</reference>
<dbReference type="Proteomes" id="UP000306416">
    <property type="component" value="Unassembled WGS sequence"/>
</dbReference>
<keyword evidence="1" id="KW-0732">Signal</keyword>
<feature type="domain" description="Rhodanese" evidence="2">
    <location>
        <begin position="44"/>
        <end position="145"/>
    </location>
</feature>
<evidence type="ECO:0000313" key="4">
    <source>
        <dbReference type="Proteomes" id="UP000306416"/>
    </source>
</evidence>
<gene>
    <name evidence="3" type="ORF">E4633_04025</name>
</gene>
<dbReference type="CDD" id="cd00158">
    <property type="entry name" value="RHOD"/>
    <property type="match status" value="1"/>
</dbReference>
<keyword evidence="4" id="KW-1185">Reference proteome</keyword>
<dbReference type="SMART" id="SM00450">
    <property type="entry name" value="RHOD"/>
    <property type="match status" value="1"/>
</dbReference>
<evidence type="ECO:0000259" key="2">
    <source>
        <dbReference type="PROSITE" id="PS50206"/>
    </source>
</evidence>
<dbReference type="InterPro" id="IPR001763">
    <property type="entry name" value="Rhodanese-like_dom"/>
</dbReference>
<comment type="caution">
    <text evidence="3">The sequence shown here is derived from an EMBL/GenBank/DDBJ whole genome shotgun (WGS) entry which is preliminary data.</text>
</comment>
<organism evidence="3 4">
    <name type="scientific">Geomonas terrae</name>
    <dbReference type="NCBI Taxonomy" id="2562681"/>
    <lineage>
        <taxon>Bacteria</taxon>
        <taxon>Pseudomonadati</taxon>
        <taxon>Thermodesulfobacteriota</taxon>
        <taxon>Desulfuromonadia</taxon>
        <taxon>Geobacterales</taxon>
        <taxon>Geobacteraceae</taxon>
        <taxon>Geomonas</taxon>
    </lineage>
</organism>
<name>A0A4S1CNA6_9BACT</name>
<accession>A0A4S1CNA6</accession>
<proteinExistence type="predicted"/>
<protein>
    <submittedName>
        <fullName evidence="3">Rhodanese-like domain-containing protein</fullName>
    </submittedName>
</protein>
<dbReference type="Pfam" id="PF00581">
    <property type="entry name" value="Rhodanese"/>
    <property type="match status" value="1"/>
</dbReference>